<comment type="similarity">
    <text evidence="2">Belongs to the bacterial solute-binding protein SsuA/TauA family.</text>
</comment>
<evidence type="ECO:0000256" key="3">
    <source>
        <dbReference type="ARBA" id="ARBA00022448"/>
    </source>
</evidence>
<dbReference type="InterPro" id="IPR001638">
    <property type="entry name" value="Solute-binding_3/MltF_N"/>
</dbReference>
<dbReference type="KEGG" id="pgg:FX982_00059"/>
<dbReference type="InterPro" id="IPR010067">
    <property type="entry name" value="ABC_SsuA_sub-bd"/>
</dbReference>
<keyword evidence="9" id="KW-1185">Reference proteome</keyword>
<evidence type="ECO:0000256" key="2">
    <source>
        <dbReference type="ARBA" id="ARBA00010742"/>
    </source>
</evidence>
<keyword evidence="3" id="KW-0813">Transport</keyword>
<gene>
    <name evidence="8" type="ORF">FX982_00059</name>
</gene>
<comment type="subcellular location">
    <subcellularLocation>
        <location evidence="1">Periplasm</location>
    </subcellularLocation>
</comment>
<evidence type="ECO:0000259" key="7">
    <source>
        <dbReference type="SMART" id="SM00062"/>
    </source>
</evidence>
<dbReference type="SMART" id="SM00062">
    <property type="entry name" value="PBPb"/>
    <property type="match status" value="1"/>
</dbReference>
<dbReference type="PANTHER" id="PTHR30024">
    <property type="entry name" value="ALIPHATIC SULFONATES-BINDING PROTEIN-RELATED"/>
    <property type="match status" value="1"/>
</dbReference>
<dbReference type="GO" id="GO:0016020">
    <property type="term" value="C:membrane"/>
    <property type="evidence" value="ECO:0007669"/>
    <property type="project" value="InterPro"/>
</dbReference>
<comment type="function">
    <text evidence="5">Part of a binding-protein-dependent transport system for aliphatic sulfonates. Putative binding protein.</text>
</comment>
<dbReference type="FunFam" id="3.40.190.10:FF:000050">
    <property type="entry name" value="Sulfonate ABC transporter substrate-binding protein"/>
    <property type="match status" value="1"/>
</dbReference>
<dbReference type="Pfam" id="PF09084">
    <property type="entry name" value="NMT1"/>
    <property type="match status" value="1"/>
</dbReference>
<organism evidence="8 9">
    <name type="scientific">Pseudomonas graminis</name>
    <dbReference type="NCBI Taxonomy" id="158627"/>
    <lineage>
        <taxon>Bacteria</taxon>
        <taxon>Pseudomonadati</taxon>
        <taxon>Pseudomonadota</taxon>
        <taxon>Gammaproteobacteria</taxon>
        <taxon>Pseudomonadales</taxon>
        <taxon>Pseudomonadaceae</taxon>
        <taxon>Pseudomonas</taxon>
    </lineage>
</organism>
<dbReference type="NCBIfam" id="TIGR01728">
    <property type="entry name" value="SsuA_fam"/>
    <property type="match status" value="1"/>
</dbReference>
<protein>
    <recommendedName>
        <fullName evidence="6">Putative aliphatic sulfonates-binding protein</fullName>
    </recommendedName>
</protein>
<dbReference type="Gene3D" id="3.40.190.10">
    <property type="entry name" value="Periplasmic binding protein-like II"/>
    <property type="match status" value="2"/>
</dbReference>
<proteinExistence type="inferred from homology"/>
<dbReference type="CDD" id="cd13558">
    <property type="entry name" value="PBP2_SsuA_like_2"/>
    <property type="match status" value="1"/>
</dbReference>
<evidence type="ECO:0000256" key="6">
    <source>
        <dbReference type="ARBA" id="ARBA00070228"/>
    </source>
</evidence>
<dbReference type="PANTHER" id="PTHR30024:SF48">
    <property type="entry name" value="ABC TRANSPORTER SUBSTRATE-BINDING PROTEIN"/>
    <property type="match status" value="1"/>
</dbReference>
<accession>A0A6M8MKL8</accession>
<name>A0A6M8MKL8_9PSED</name>
<keyword evidence="4" id="KW-0732">Signal</keyword>
<reference evidence="9" key="1">
    <citation type="submission" date="2019-12" db="EMBL/GenBank/DDBJ databases">
        <title>Endophytic bacteria associated with Panax ginseng seedlings.</title>
        <authorList>
            <person name="Park J.M."/>
            <person name="Shin R."/>
            <person name="Jo S.H."/>
        </authorList>
    </citation>
    <scope>NUCLEOTIDE SEQUENCE [LARGE SCALE GENOMIC DNA]</scope>
    <source>
        <strain evidence="9">PgKB30</strain>
    </source>
</reference>
<feature type="domain" description="Solute-binding protein family 3/N-terminal" evidence="7">
    <location>
        <begin position="26"/>
        <end position="248"/>
    </location>
</feature>
<evidence type="ECO:0000256" key="1">
    <source>
        <dbReference type="ARBA" id="ARBA00004418"/>
    </source>
</evidence>
<dbReference type="AlphaFoldDB" id="A0A6M8MKL8"/>
<evidence type="ECO:0000313" key="9">
    <source>
        <dbReference type="Proteomes" id="UP000501989"/>
    </source>
</evidence>
<evidence type="ECO:0000256" key="5">
    <source>
        <dbReference type="ARBA" id="ARBA00055538"/>
    </source>
</evidence>
<dbReference type="Proteomes" id="UP000501989">
    <property type="component" value="Chromosome"/>
</dbReference>
<dbReference type="EMBL" id="CP053746">
    <property type="protein sequence ID" value="QKF49145.1"/>
    <property type="molecule type" value="Genomic_DNA"/>
</dbReference>
<evidence type="ECO:0000256" key="4">
    <source>
        <dbReference type="ARBA" id="ARBA00022729"/>
    </source>
</evidence>
<dbReference type="SUPFAM" id="SSF53850">
    <property type="entry name" value="Periplasmic binding protein-like II"/>
    <property type="match status" value="1"/>
</dbReference>
<dbReference type="GO" id="GO:0042597">
    <property type="term" value="C:periplasmic space"/>
    <property type="evidence" value="ECO:0007669"/>
    <property type="project" value="UniProtKB-SubCell"/>
</dbReference>
<dbReference type="InterPro" id="IPR015168">
    <property type="entry name" value="SsuA/THI5"/>
</dbReference>
<evidence type="ECO:0000313" key="8">
    <source>
        <dbReference type="EMBL" id="QKF49145.1"/>
    </source>
</evidence>
<dbReference type="GO" id="GO:0042626">
    <property type="term" value="F:ATPase-coupled transmembrane transporter activity"/>
    <property type="evidence" value="ECO:0007669"/>
    <property type="project" value="InterPro"/>
</dbReference>
<dbReference type="RefSeq" id="WP_172609206.1">
    <property type="nucleotide sequence ID" value="NZ_CP053746.1"/>
</dbReference>
<sequence length="344" mass="36703">MSAPFTPLLRARNLLIGALLALSFGPIVQAAGPLQPLLVANQKSALKVLLEVSGELKDVPYEIKFSEFPSASPLGEALNAGAVDVGALGDAPYVFALGAGAALKVISITHVDGRYTTALIVRNDSPIKSVADLKGKRIVTGRGSIGHYLAIRALNEAGLKTSDVNFVYLLPSESRLILDNGDADAWATWAPYTTVATQNGARILPNGPDLLTNHSYLAATRSAIADKRVQLDDFVVRLDRAYRWANAHPAEYAAAQTKVTGLPLAVHLAVNQETKMERVSINDGVIEGLQNTADIYQREGILNKHVDVSRGFDPGFNAIRLAAEQSAEHTANQATDPTNPQAAR</sequence>